<dbReference type="Proteomes" id="UP000241771">
    <property type="component" value="Unassembled WGS sequence"/>
</dbReference>
<accession>A0A2T3NPT7</accession>
<reference evidence="1 2" key="1">
    <citation type="submission" date="2018-01" db="EMBL/GenBank/DDBJ databases">
        <title>Whole genome sequencing of Histamine producing bacteria.</title>
        <authorList>
            <person name="Butler K."/>
        </authorList>
    </citation>
    <scope>NUCLEOTIDE SEQUENCE [LARGE SCALE GENOMIC DNA]</scope>
    <source>
        <strain evidence="1 2">DSM 100436</strain>
    </source>
</reference>
<dbReference type="EMBL" id="PYMA01000012">
    <property type="protein sequence ID" value="PSW18258.1"/>
    <property type="molecule type" value="Genomic_DNA"/>
</dbReference>
<protein>
    <submittedName>
        <fullName evidence="1">Uncharacterized protein</fullName>
    </submittedName>
</protein>
<evidence type="ECO:0000313" key="2">
    <source>
        <dbReference type="Proteomes" id="UP000241771"/>
    </source>
</evidence>
<sequence>MEYHYTNNDRLMQLNDLKGRLTLLIAHLQLNHNDAKIISIYEHALFDVDELICNGFNQNQLSNVSDSIPDLFNRHKDWIPPLEVGSDGKLSEPQWFLALENYLQPVLKSARKLKELGAR</sequence>
<gene>
    <name evidence="1" type="ORF">C9I98_17955</name>
</gene>
<name>A0A2T3NPT7_9GAMM</name>
<proteinExistence type="predicted"/>
<dbReference type="AlphaFoldDB" id="A0A2T3NPT7"/>
<comment type="caution">
    <text evidence="1">The sequence shown here is derived from an EMBL/GenBank/DDBJ whole genome shotgun (WGS) entry which is preliminary data.</text>
</comment>
<keyword evidence="2" id="KW-1185">Reference proteome</keyword>
<organism evidence="1 2">
    <name type="scientific">Photobacterium sanctipauli</name>
    <dbReference type="NCBI Taxonomy" id="1342794"/>
    <lineage>
        <taxon>Bacteria</taxon>
        <taxon>Pseudomonadati</taxon>
        <taxon>Pseudomonadota</taxon>
        <taxon>Gammaproteobacteria</taxon>
        <taxon>Vibrionales</taxon>
        <taxon>Vibrionaceae</taxon>
        <taxon>Photobacterium</taxon>
    </lineage>
</organism>
<dbReference type="OrthoDB" id="5916751at2"/>
<dbReference type="RefSeq" id="WP_036825144.1">
    <property type="nucleotide sequence ID" value="NZ_JGVO01000611.1"/>
</dbReference>
<evidence type="ECO:0000313" key="1">
    <source>
        <dbReference type="EMBL" id="PSW18258.1"/>
    </source>
</evidence>